<dbReference type="CDD" id="cd05398">
    <property type="entry name" value="NT_ClassII-CCAase"/>
    <property type="match status" value="1"/>
</dbReference>
<keyword evidence="3" id="KW-0819">tRNA processing</keyword>
<proteinExistence type="inferred from homology"/>
<evidence type="ECO:0000256" key="5">
    <source>
        <dbReference type="ARBA" id="ARBA00022723"/>
    </source>
</evidence>
<comment type="caution">
    <text evidence="11">The sequence shown here is derived from an EMBL/GenBank/DDBJ whole genome shotgun (WGS) entry which is preliminary data.</text>
</comment>
<evidence type="ECO:0000256" key="3">
    <source>
        <dbReference type="ARBA" id="ARBA00022694"/>
    </source>
</evidence>
<evidence type="ECO:0000256" key="1">
    <source>
        <dbReference type="ARBA" id="ARBA00001946"/>
    </source>
</evidence>
<dbReference type="PANTHER" id="PTHR46173">
    <property type="entry name" value="CCA TRNA NUCLEOTIDYLTRANSFERASE 1, MITOCHONDRIAL"/>
    <property type="match status" value="1"/>
</dbReference>
<keyword evidence="2 8" id="KW-0808">Transferase</keyword>
<dbReference type="InterPro" id="IPR032828">
    <property type="entry name" value="PolyA_RNA-bd"/>
</dbReference>
<dbReference type="RefSeq" id="WP_380941261.1">
    <property type="nucleotide sequence ID" value="NZ_JBHUFC010000006.1"/>
</dbReference>
<dbReference type="SUPFAM" id="SSF81891">
    <property type="entry name" value="Poly A polymerase C-terminal region-like"/>
    <property type="match status" value="1"/>
</dbReference>
<keyword evidence="4" id="KW-0548">Nucleotidyltransferase</keyword>
<evidence type="ECO:0000256" key="6">
    <source>
        <dbReference type="ARBA" id="ARBA00022741"/>
    </source>
</evidence>
<protein>
    <submittedName>
        <fullName evidence="11">CCA tRNA nucleotidyltransferase</fullName>
    </submittedName>
</protein>
<evidence type="ECO:0000313" key="12">
    <source>
        <dbReference type="Proteomes" id="UP001597283"/>
    </source>
</evidence>
<dbReference type="Pfam" id="PF01743">
    <property type="entry name" value="PolyA_pol"/>
    <property type="match status" value="1"/>
</dbReference>
<name>A0ABW4NGJ2_9SPHN</name>
<gene>
    <name evidence="11" type="ORF">ACFSC3_15085</name>
</gene>
<evidence type="ECO:0000259" key="10">
    <source>
        <dbReference type="Pfam" id="PF12627"/>
    </source>
</evidence>
<dbReference type="InterPro" id="IPR043519">
    <property type="entry name" value="NT_sf"/>
</dbReference>
<dbReference type="Gene3D" id="1.10.3090.10">
    <property type="entry name" value="cca-adding enzyme, domain 2"/>
    <property type="match status" value="1"/>
</dbReference>
<comment type="cofactor">
    <cofactor evidence="1">
        <name>Mg(2+)</name>
        <dbReference type="ChEBI" id="CHEBI:18420"/>
    </cofactor>
</comment>
<dbReference type="EMBL" id="JBHUFC010000006">
    <property type="protein sequence ID" value="MFD1788888.1"/>
    <property type="molecule type" value="Genomic_DNA"/>
</dbReference>
<organism evidence="11 12">
    <name type="scientific">Sphingomonas floccifaciens</name>
    <dbReference type="NCBI Taxonomy" id="1844115"/>
    <lineage>
        <taxon>Bacteria</taxon>
        <taxon>Pseudomonadati</taxon>
        <taxon>Pseudomonadota</taxon>
        <taxon>Alphaproteobacteria</taxon>
        <taxon>Sphingomonadales</taxon>
        <taxon>Sphingomonadaceae</taxon>
        <taxon>Sphingomonas</taxon>
    </lineage>
</organism>
<dbReference type="Proteomes" id="UP001597283">
    <property type="component" value="Unassembled WGS sequence"/>
</dbReference>
<sequence>MVTLPDIDWRHRAGLDELIDALGGGADARFVGGAVRDALLGIPVADLDIATRHDPEDVMHRLRRAGIKAVPTGLAHGTITAVIESGPVEVTTLRRDVATDGRHATVAFTDDWREDAARRDFTMNALYADPVTGEVFDYFDGLADLDARRIRFIGDARQRIAEDHLRILRFFRFLARFGDTPDPEGLTACSDRANDLMALSRERIRDELLKLLVARDAVGVVRLMHDRGIFRPVLPEVDAAGIGRLARLADAEAGQQIAPNAIRRLAALIGHDAAVEVGARLKLSNAERKRLEAAGLGASSEGAQALAYRVGIDSAQDRLLIAGADARLPEGWTPPRLPVSGGAIVTRGIGKGPEVARLLRRIEDRWIALGFPANVDGLVDDEVAQALRDAR</sequence>
<dbReference type="InterPro" id="IPR050264">
    <property type="entry name" value="Bact_CCA-adding_enz_type3_sf"/>
</dbReference>
<dbReference type="PANTHER" id="PTHR46173:SF1">
    <property type="entry name" value="CCA TRNA NUCLEOTIDYLTRANSFERASE 1, MITOCHONDRIAL"/>
    <property type="match status" value="1"/>
</dbReference>
<evidence type="ECO:0000256" key="8">
    <source>
        <dbReference type="RuleBase" id="RU003953"/>
    </source>
</evidence>
<accession>A0ABW4NGJ2</accession>
<dbReference type="Gene3D" id="3.30.460.10">
    <property type="entry name" value="Beta Polymerase, domain 2"/>
    <property type="match status" value="1"/>
</dbReference>
<evidence type="ECO:0000313" key="11">
    <source>
        <dbReference type="EMBL" id="MFD1788888.1"/>
    </source>
</evidence>
<feature type="domain" description="tRNA nucleotidyltransferase/poly(A) polymerase RNA and SrmB- binding" evidence="10">
    <location>
        <begin position="182"/>
        <end position="239"/>
    </location>
</feature>
<keyword evidence="7" id="KW-0460">Magnesium</keyword>
<dbReference type="SUPFAM" id="SSF81301">
    <property type="entry name" value="Nucleotidyltransferase"/>
    <property type="match status" value="1"/>
</dbReference>
<evidence type="ECO:0000256" key="7">
    <source>
        <dbReference type="ARBA" id="ARBA00022842"/>
    </source>
</evidence>
<keyword evidence="8" id="KW-0694">RNA-binding</keyword>
<keyword evidence="12" id="KW-1185">Reference proteome</keyword>
<keyword evidence="6" id="KW-0547">Nucleotide-binding</keyword>
<dbReference type="InterPro" id="IPR002646">
    <property type="entry name" value="PolA_pol_head_dom"/>
</dbReference>
<reference evidence="12" key="1">
    <citation type="journal article" date="2019" name="Int. J. Syst. Evol. Microbiol.">
        <title>The Global Catalogue of Microorganisms (GCM) 10K type strain sequencing project: providing services to taxonomists for standard genome sequencing and annotation.</title>
        <authorList>
            <consortium name="The Broad Institute Genomics Platform"/>
            <consortium name="The Broad Institute Genome Sequencing Center for Infectious Disease"/>
            <person name="Wu L."/>
            <person name="Ma J."/>
        </authorList>
    </citation>
    <scope>NUCLEOTIDE SEQUENCE [LARGE SCALE GENOMIC DNA]</scope>
    <source>
        <strain evidence="12">Q85</strain>
    </source>
</reference>
<comment type="similarity">
    <text evidence="8">Belongs to the tRNA nucleotidyltransferase/poly(A) polymerase family.</text>
</comment>
<feature type="domain" description="Poly A polymerase head" evidence="9">
    <location>
        <begin position="28"/>
        <end position="151"/>
    </location>
</feature>
<keyword evidence="5" id="KW-0479">Metal-binding</keyword>
<evidence type="ECO:0000256" key="4">
    <source>
        <dbReference type="ARBA" id="ARBA00022695"/>
    </source>
</evidence>
<evidence type="ECO:0000259" key="9">
    <source>
        <dbReference type="Pfam" id="PF01743"/>
    </source>
</evidence>
<evidence type="ECO:0000256" key="2">
    <source>
        <dbReference type="ARBA" id="ARBA00022679"/>
    </source>
</evidence>
<dbReference type="Pfam" id="PF12627">
    <property type="entry name" value="PolyA_pol_RNAbd"/>
    <property type="match status" value="1"/>
</dbReference>